<keyword evidence="2" id="KW-1185">Reference proteome</keyword>
<proteinExistence type="predicted"/>
<dbReference type="EMBL" id="CP002098">
    <property type="protein sequence ID" value="ADM28352.1"/>
    <property type="molecule type" value="Genomic_DNA"/>
</dbReference>
<dbReference type="InterPro" id="IPR036388">
    <property type="entry name" value="WH-like_DNA-bd_sf"/>
</dbReference>
<dbReference type="Gene3D" id="1.10.10.10">
    <property type="entry name" value="Winged helix-like DNA-binding domain superfamily/Winged helix DNA-binding domain"/>
    <property type="match status" value="1"/>
</dbReference>
<dbReference type="SUPFAM" id="SSF46785">
    <property type="entry name" value="Winged helix' DNA-binding domain"/>
    <property type="match status" value="1"/>
</dbReference>
<dbReference type="KEGG" id="iag:Igag_1550"/>
<dbReference type="InterPro" id="IPR036390">
    <property type="entry name" value="WH_DNA-bd_sf"/>
</dbReference>
<accession>E0SR98</accession>
<dbReference type="Proteomes" id="UP000001304">
    <property type="component" value="Chromosome"/>
</dbReference>
<dbReference type="AlphaFoldDB" id="E0SR98"/>
<reference evidence="1 2" key="1">
    <citation type="journal article" date="2010" name="Stand. Genomic Sci.">
        <title>Complete genome sequence of Ignisphaera aggregans type strain (AQ1.S1).</title>
        <authorList>
            <person name="Goker M."/>
            <person name="Held B."/>
            <person name="Lapidus A."/>
            <person name="Nolan M."/>
            <person name="Spring S."/>
            <person name="Yasawong M."/>
            <person name="Lucas S."/>
            <person name="Glavina Del Rio T."/>
            <person name="Tice H."/>
            <person name="Cheng J.F."/>
            <person name="Goodwin L."/>
            <person name="Tapia R."/>
            <person name="Pitluck S."/>
            <person name="Liolios K."/>
            <person name="Ivanova N."/>
            <person name="Mavromatis K."/>
            <person name="Mikhailova N."/>
            <person name="Pati A."/>
            <person name="Chen A."/>
            <person name="Palaniappan K."/>
            <person name="Brambilla E."/>
            <person name="Land M."/>
            <person name="Hauser L."/>
            <person name="Chang Y.J."/>
            <person name="Jeffries C.D."/>
            <person name="Brettin T."/>
            <person name="Detter J.C."/>
            <person name="Han C."/>
            <person name="Rohde M."/>
            <person name="Sikorski J."/>
            <person name="Woyke T."/>
            <person name="Bristow J."/>
            <person name="Eisen J.A."/>
            <person name="Markowitz V."/>
            <person name="Hugenholtz P."/>
            <person name="Kyrpides N.C."/>
            <person name="Klenk H.P."/>
        </authorList>
    </citation>
    <scope>NUCLEOTIDE SEQUENCE [LARGE SCALE GENOMIC DNA]</scope>
    <source>
        <strain evidence="2">DSM 17230 / JCM 13409 / AQ1.S1</strain>
    </source>
</reference>
<dbReference type="BioCyc" id="IAGG583356:GHAH-1542-MONOMER"/>
<name>E0SR98_IGNAA</name>
<evidence type="ECO:0000313" key="1">
    <source>
        <dbReference type="EMBL" id="ADM28352.1"/>
    </source>
</evidence>
<evidence type="ECO:0000313" key="2">
    <source>
        <dbReference type="Proteomes" id="UP000001304"/>
    </source>
</evidence>
<dbReference type="HOGENOM" id="CLU_1529206_0_0_2"/>
<organism evidence="1 2">
    <name type="scientific">Ignisphaera aggregans (strain DSM 17230 / JCM 13409 / AQ1.S1)</name>
    <dbReference type="NCBI Taxonomy" id="583356"/>
    <lineage>
        <taxon>Archaea</taxon>
        <taxon>Thermoproteota</taxon>
        <taxon>Thermoprotei</taxon>
        <taxon>Desulfurococcales</taxon>
        <taxon>Desulfurococcaceae</taxon>
        <taxon>Ignisphaera</taxon>
    </lineage>
</organism>
<dbReference type="STRING" id="583356.Igag_1550"/>
<protein>
    <submittedName>
        <fullName evidence="1">Uncharacterized protein</fullName>
    </submittedName>
</protein>
<gene>
    <name evidence="1" type="ordered locus">Igag_1550</name>
</gene>
<sequence length="175" mass="20749">MVIYYLPKYLERVLELVRIGYATPEDISKRLDISISTARKYLDNLRMLGIVIKKDNMYIYIEDILQKLFRSCEEAKNFVFYVTSDKPKFLAIRNVIQLWAILKYDIVDSTSLVYSVYNGYLQKWLTDVLNENELANKINDLIVMHMRPEELREKLLKIIEEHINSKISKYIVAES</sequence>